<dbReference type="Proteomes" id="UP000789702">
    <property type="component" value="Unassembled WGS sequence"/>
</dbReference>
<name>A0ACA9NR57_9GLOM</name>
<evidence type="ECO:0000313" key="1">
    <source>
        <dbReference type="EMBL" id="CAG8667305.1"/>
    </source>
</evidence>
<proteinExistence type="predicted"/>
<feature type="non-terminal residue" evidence="1">
    <location>
        <position position="1"/>
    </location>
</feature>
<protein>
    <submittedName>
        <fullName evidence="1">11748_t:CDS:1</fullName>
    </submittedName>
</protein>
<organism evidence="1 2">
    <name type="scientific">Dentiscutata heterogama</name>
    <dbReference type="NCBI Taxonomy" id="1316150"/>
    <lineage>
        <taxon>Eukaryota</taxon>
        <taxon>Fungi</taxon>
        <taxon>Fungi incertae sedis</taxon>
        <taxon>Mucoromycota</taxon>
        <taxon>Glomeromycotina</taxon>
        <taxon>Glomeromycetes</taxon>
        <taxon>Diversisporales</taxon>
        <taxon>Gigasporaceae</taxon>
        <taxon>Dentiscutata</taxon>
    </lineage>
</organism>
<sequence>GICNHDKPKYDGELNVDNCRLFVNPEAAMQQIINDSKFQ</sequence>
<evidence type="ECO:0000313" key="2">
    <source>
        <dbReference type="Proteomes" id="UP000789702"/>
    </source>
</evidence>
<dbReference type="EMBL" id="CAJVPU010018674">
    <property type="protein sequence ID" value="CAG8667305.1"/>
    <property type="molecule type" value="Genomic_DNA"/>
</dbReference>
<gene>
    <name evidence="1" type="ORF">DHETER_LOCUS10025</name>
</gene>
<comment type="caution">
    <text evidence="1">The sequence shown here is derived from an EMBL/GenBank/DDBJ whole genome shotgun (WGS) entry which is preliminary data.</text>
</comment>
<accession>A0ACA9NR57</accession>
<reference evidence="1" key="1">
    <citation type="submission" date="2021-06" db="EMBL/GenBank/DDBJ databases">
        <authorList>
            <person name="Kallberg Y."/>
            <person name="Tangrot J."/>
            <person name="Rosling A."/>
        </authorList>
    </citation>
    <scope>NUCLEOTIDE SEQUENCE</scope>
    <source>
        <strain evidence="1">IL203A</strain>
    </source>
</reference>
<keyword evidence="2" id="KW-1185">Reference proteome</keyword>